<dbReference type="OMA" id="RDEMHES"/>
<proteinExistence type="predicted"/>
<dbReference type="EMBL" id="UFQT01000004">
    <property type="protein sequence ID" value="SSX17209.1"/>
    <property type="molecule type" value="Genomic_DNA"/>
</dbReference>
<dbReference type="VEuPathDB" id="VectorBase:CSON011449"/>
<keyword evidence="1" id="KW-0175">Coiled coil</keyword>
<feature type="region of interest" description="Disordered" evidence="2">
    <location>
        <begin position="120"/>
        <end position="191"/>
    </location>
</feature>
<feature type="compositionally biased region" description="Basic and acidic residues" evidence="2">
    <location>
        <begin position="161"/>
        <end position="173"/>
    </location>
</feature>
<dbReference type="InterPro" id="IPR052417">
    <property type="entry name" value="Dachshund_domain"/>
</dbReference>
<evidence type="ECO:0000313" key="4">
    <source>
        <dbReference type="EMBL" id="SSX17209.1"/>
    </source>
</evidence>
<dbReference type="PANTHER" id="PTHR12577">
    <property type="entry name" value="DACHSHUND"/>
    <property type="match status" value="1"/>
</dbReference>
<feature type="compositionally biased region" description="Polar residues" evidence="2">
    <location>
        <begin position="150"/>
        <end position="159"/>
    </location>
</feature>
<evidence type="ECO:0000256" key="1">
    <source>
        <dbReference type="SAM" id="Coils"/>
    </source>
</evidence>
<reference evidence="4" key="2">
    <citation type="submission" date="2018-07" db="EMBL/GenBank/DDBJ databases">
        <authorList>
            <person name="Quirk P.G."/>
            <person name="Krulwich T.A."/>
        </authorList>
    </citation>
    <scope>NUCLEOTIDE SEQUENCE</scope>
</reference>
<evidence type="ECO:0000256" key="2">
    <source>
        <dbReference type="SAM" id="MobiDB-lite"/>
    </source>
</evidence>
<feature type="compositionally biased region" description="Low complexity" evidence="2">
    <location>
        <begin position="431"/>
        <end position="449"/>
    </location>
</feature>
<organism evidence="4">
    <name type="scientific">Culicoides sonorensis</name>
    <name type="common">Biting midge</name>
    <dbReference type="NCBI Taxonomy" id="179676"/>
    <lineage>
        <taxon>Eukaryota</taxon>
        <taxon>Metazoa</taxon>
        <taxon>Ecdysozoa</taxon>
        <taxon>Arthropoda</taxon>
        <taxon>Hexapoda</taxon>
        <taxon>Insecta</taxon>
        <taxon>Pterygota</taxon>
        <taxon>Neoptera</taxon>
        <taxon>Endopterygota</taxon>
        <taxon>Diptera</taxon>
        <taxon>Nematocera</taxon>
        <taxon>Chironomoidea</taxon>
        <taxon>Ceratopogonidae</taxon>
        <taxon>Ceratopogoninae</taxon>
        <taxon>Culicoides</taxon>
        <taxon>Monoculicoides</taxon>
    </lineage>
</organism>
<feature type="coiled-coil region" evidence="1">
    <location>
        <begin position="262"/>
        <end position="307"/>
    </location>
</feature>
<dbReference type="EMBL" id="UFQS01000004">
    <property type="protein sequence ID" value="SSW96822.1"/>
    <property type="molecule type" value="Genomic_DNA"/>
</dbReference>
<name>A0A336LKM6_CULSO</name>
<dbReference type="GO" id="GO:0000978">
    <property type="term" value="F:RNA polymerase II cis-regulatory region sequence-specific DNA binding"/>
    <property type="evidence" value="ECO:0007669"/>
    <property type="project" value="TreeGrafter"/>
</dbReference>
<sequence length="523" mass="58645">MTKKHRLDNGDYSSYENGHMNDLARMDKSPLLANGYNAPPTHLNHIPAFMQMNHHPGNPGHTLMSSGMTPHGIPRPDGSIIKGQNLPPAIEAIARTGMWENCRAAYEDIVKHLERLRDERGDDRTDREQKSRDRDSHSRNGSSNGHSPVLNLSKSNVDQHSVGEHSDRSEVHTPDLSTHGGDRDDDNISDVNDNASEVEMRHVHKDEDISDAEHETATPSLTSNAAIAELENRHSALNFSQLANNSVQNTSDPNCSSTETLLRNIQGLLKVAADNARQQERQISYEKAELKMDVLREREVKDSLERQLSEERKLRGLYQKRCKREKRNACRLKEQLEYEIKKRNQLEEALKASGASSEILRIIAENSNNESRERNVPMSGTDRETRSSSSSGKQKDSLVENNKSEHNNNEPKSTESSSSRSRPSSRDIQPNNSNNGNSNNMGASNNTTGDNKQGNNWNYPGLQDVMASGAFWQNYSESLAQDLERKARQQRENSEETGDSPVKSSLSDRSSYYKNSVLYSSAT</sequence>
<dbReference type="AlphaFoldDB" id="A0A336LKM6"/>
<feature type="compositionally biased region" description="Basic and acidic residues" evidence="2">
    <location>
        <begin position="482"/>
        <end position="494"/>
    </location>
</feature>
<feature type="region of interest" description="Disordered" evidence="2">
    <location>
        <begin position="482"/>
        <end position="523"/>
    </location>
</feature>
<dbReference type="GO" id="GO:0005634">
    <property type="term" value="C:nucleus"/>
    <property type="evidence" value="ECO:0007669"/>
    <property type="project" value="TreeGrafter"/>
</dbReference>
<dbReference type="GO" id="GO:0005667">
    <property type="term" value="C:transcription regulator complex"/>
    <property type="evidence" value="ECO:0007669"/>
    <property type="project" value="TreeGrafter"/>
</dbReference>
<feature type="compositionally biased region" description="Basic and acidic residues" evidence="2">
    <location>
        <begin position="120"/>
        <end position="138"/>
    </location>
</feature>
<feature type="compositionally biased region" description="Basic and acidic residues" evidence="2">
    <location>
        <begin position="393"/>
        <end position="413"/>
    </location>
</feature>
<accession>A0A336LKM6</accession>
<protein>
    <submittedName>
        <fullName evidence="4">CSON011449 protein</fullName>
    </submittedName>
</protein>
<feature type="region of interest" description="Disordered" evidence="2">
    <location>
        <begin position="369"/>
        <end position="461"/>
    </location>
</feature>
<dbReference type="PANTHER" id="PTHR12577:SF6">
    <property type="entry name" value="DACHSHUND, ISOFORM B"/>
    <property type="match status" value="1"/>
</dbReference>
<evidence type="ECO:0000313" key="3">
    <source>
        <dbReference type="EMBL" id="SSW96822.1"/>
    </source>
</evidence>
<dbReference type="GO" id="GO:0000981">
    <property type="term" value="F:DNA-binding transcription factor activity, RNA polymerase II-specific"/>
    <property type="evidence" value="ECO:0007669"/>
    <property type="project" value="TreeGrafter"/>
</dbReference>
<feature type="compositionally biased region" description="Basic and acidic residues" evidence="2">
    <location>
        <begin position="370"/>
        <end position="386"/>
    </location>
</feature>
<gene>
    <name evidence="4" type="primary">CSON011449</name>
</gene>
<feature type="compositionally biased region" description="Polar residues" evidence="2">
    <location>
        <begin position="502"/>
        <end position="523"/>
    </location>
</feature>
<reference evidence="3" key="1">
    <citation type="submission" date="2018-04" db="EMBL/GenBank/DDBJ databases">
        <authorList>
            <person name="Go L.Y."/>
            <person name="Mitchell J.A."/>
        </authorList>
    </citation>
    <scope>NUCLEOTIDE SEQUENCE</scope>
    <source>
        <tissue evidence="3">Whole organism</tissue>
    </source>
</reference>